<dbReference type="InterPro" id="IPR029058">
    <property type="entry name" value="AB_hydrolase_fold"/>
</dbReference>
<dbReference type="Proteomes" id="UP000199113">
    <property type="component" value="Unassembled WGS sequence"/>
</dbReference>
<evidence type="ECO:0000256" key="6">
    <source>
        <dbReference type="ARBA" id="ARBA00022825"/>
    </source>
</evidence>
<dbReference type="GO" id="GO:0006508">
    <property type="term" value="P:proteolysis"/>
    <property type="evidence" value="ECO:0007669"/>
    <property type="project" value="UniProtKB-KW"/>
</dbReference>
<evidence type="ECO:0000256" key="5">
    <source>
        <dbReference type="ARBA" id="ARBA00022801"/>
    </source>
</evidence>
<evidence type="ECO:0000256" key="2">
    <source>
        <dbReference type="ARBA" id="ARBA00005228"/>
    </source>
</evidence>
<evidence type="ECO:0000313" key="10">
    <source>
        <dbReference type="EMBL" id="SFB09805.1"/>
    </source>
</evidence>
<dbReference type="InterPro" id="IPR002470">
    <property type="entry name" value="Peptidase_S9A"/>
</dbReference>
<dbReference type="InterPro" id="IPR023302">
    <property type="entry name" value="Pept_S9A_N"/>
</dbReference>
<keyword evidence="4" id="KW-0645">Protease</keyword>
<comment type="similarity">
    <text evidence="2">Belongs to the peptidase S9A family.</text>
</comment>
<evidence type="ECO:0000256" key="4">
    <source>
        <dbReference type="ARBA" id="ARBA00022670"/>
    </source>
</evidence>
<name>A0A1I0Y8R1_9ACTN</name>
<dbReference type="Pfam" id="PF02897">
    <property type="entry name" value="Peptidase_S9_N"/>
    <property type="match status" value="1"/>
</dbReference>
<accession>A0A1I0Y8R1</accession>
<dbReference type="EC" id="3.4.21.26" evidence="3"/>
<dbReference type="PRINTS" id="PR00862">
    <property type="entry name" value="PROLIGOPTASE"/>
</dbReference>
<evidence type="ECO:0000256" key="1">
    <source>
        <dbReference type="ARBA" id="ARBA00001070"/>
    </source>
</evidence>
<dbReference type="EMBL" id="FOKC01000003">
    <property type="protein sequence ID" value="SFB09805.1"/>
    <property type="molecule type" value="Genomic_DNA"/>
</dbReference>
<sequence>MRPARCDPASGFWFHGEWIPDPYEWLENFDDPEARSWIEEQEAATHRILDAVTGRERLRAEVARASRYERLSRPVRAGGREFVWQAGLGDEKLMLTMRRELDGRLETVIDPNTWPSTEALVYAVPSPDGRLVAFGKALGGTHDARIEVMEVDTGLVRPDRLRGSNHMDAAWRPDSSALFYAALDDGKESIYEHRIGSDAPAKQVFGGHEDYWCSVSVSECGRYAVLYQWHFVHANVVFLLRLADDELVPVAATMQAVNQVQVVDDELLIVTDLDASRGRLCKASMRSPTEWHTVIAETDDTLQTVAGIGGRLYAVYSHAASHRIAVHDVDGRRIRDVELPALGSVTGNEGGGVVSGVTGSWHGDEVWVEFQSFVQPLSIYRYDFDVDELTGYHVPEVAIDAVTHQVWYESMDGTEVSMFVVRPKDADGPVPTRLSGYGGFNIDVSPWYSPVHAAWLRSGGALAYPNIRGGGEYGREWHEAAIGTKRQNAFNDYIAAARWLVANGYTTTDQLVSRGNSNGGLLVAVTALQAPDAFRAVFCRAPILDMIRFTRFENGRTATVEFGSPDDPVEGAYLAGYSPYHNVRSGVRYPAVAFVPAMNDKVAPPYDPVKMVARMQADAPDGGPYLLLPLRDSGHDGGTTLAAVIEQDVDELCFYGWALSRNHMSSG</sequence>
<keyword evidence="5" id="KW-0378">Hydrolase</keyword>
<dbReference type="Gene3D" id="3.40.50.1820">
    <property type="entry name" value="alpha/beta hydrolase"/>
    <property type="match status" value="1"/>
</dbReference>
<dbReference type="PANTHER" id="PTHR42881:SF2">
    <property type="entry name" value="PROLYL ENDOPEPTIDASE"/>
    <property type="match status" value="1"/>
</dbReference>
<evidence type="ECO:0000313" key="12">
    <source>
        <dbReference type="Proteomes" id="UP000233565"/>
    </source>
</evidence>
<dbReference type="GO" id="GO:0004252">
    <property type="term" value="F:serine-type endopeptidase activity"/>
    <property type="evidence" value="ECO:0007669"/>
    <property type="project" value="UniProtKB-EC"/>
</dbReference>
<dbReference type="SUPFAM" id="SSF53474">
    <property type="entry name" value="alpha/beta-Hydrolases"/>
    <property type="match status" value="1"/>
</dbReference>
<evidence type="ECO:0000313" key="11">
    <source>
        <dbReference type="Proteomes" id="UP000199113"/>
    </source>
</evidence>
<dbReference type="PANTHER" id="PTHR42881">
    <property type="entry name" value="PROLYL ENDOPEPTIDASE"/>
    <property type="match status" value="1"/>
</dbReference>
<dbReference type="AlphaFoldDB" id="A0A1I0Y8R1"/>
<dbReference type="InterPro" id="IPR051167">
    <property type="entry name" value="Prolyl_oligopep/macrocyclase"/>
</dbReference>
<reference evidence="9 12" key="2">
    <citation type="submission" date="2017-12" db="EMBL/GenBank/DDBJ databases">
        <title>Pharmacopeia of the Arctic Ocean.</title>
        <authorList>
            <person name="Collins E."/>
            <person name="Ducluzeau A.-L."/>
        </authorList>
    </citation>
    <scope>NUCLEOTIDE SEQUENCE [LARGE SCALE GENOMIC DNA]</scope>
    <source>
        <strain evidence="9 12">DSM 23325</strain>
    </source>
</reference>
<feature type="domain" description="Peptidase S9A N-terminal" evidence="8">
    <location>
        <begin position="14"/>
        <end position="391"/>
    </location>
</feature>
<evidence type="ECO:0000259" key="7">
    <source>
        <dbReference type="Pfam" id="PF00326"/>
    </source>
</evidence>
<gene>
    <name evidence="9" type="ORF">CXG46_14665</name>
    <name evidence="10" type="ORF">SAMN05192575_103345</name>
</gene>
<keyword evidence="12" id="KW-1185">Reference proteome</keyword>
<dbReference type="Pfam" id="PF00326">
    <property type="entry name" value="Peptidase_S9"/>
    <property type="match status" value="1"/>
</dbReference>
<dbReference type="EMBL" id="PJBV01000032">
    <property type="protein sequence ID" value="PKH38970.1"/>
    <property type="molecule type" value="Genomic_DNA"/>
</dbReference>
<dbReference type="InterPro" id="IPR001375">
    <property type="entry name" value="Peptidase_S9_cat"/>
</dbReference>
<dbReference type="GO" id="GO:0005829">
    <property type="term" value="C:cytosol"/>
    <property type="evidence" value="ECO:0007669"/>
    <property type="project" value="TreeGrafter"/>
</dbReference>
<dbReference type="RefSeq" id="WP_091197765.1">
    <property type="nucleotide sequence ID" value="NZ_FOKC01000003.1"/>
</dbReference>
<dbReference type="PROSITE" id="PS00708">
    <property type="entry name" value="PRO_ENDOPEP_SER"/>
    <property type="match status" value="1"/>
</dbReference>
<dbReference type="Gene3D" id="2.130.10.120">
    <property type="entry name" value="Prolyl oligopeptidase, N-terminal domain"/>
    <property type="match status" value="1"/>
</dbReference>
<reference evidence="10" key="1">
    <citation type="submission" date="2016-10" db="EMBL/GenBank/DDBJ databases">
        <authorList>
            <person name="de Groot N.N."/>
        </authorList>
    </citation>
    <scope>NUCLEOTIDE SEQUENCE [LARGE SCALE GENOMIC DNA]</scope>
    <source>
        <strain evidence="10">CGMCC 1.10697</strain>
    </source>
</reference>
<dbReference type="SUPFAM" id="SSF50993">
    <property type="entry name" value="Peptidase/esterase 'gauge' domain"/>
    <property type="match status" value="1"/>
</dbReference>
<feature type="domain" description="Peptidase S9 prolyl oligopeptidase catalytic" evidence="7">
    <location>
        <begin position="451"/>
        <end position="655"/>
    </location>
</feature>
<dbReference type="Proteomes" id="UP000233565">
    <property type="component" value="Unassembled WGS sequence"/>
</dbReference>
<keyword evidence="6" id="KW-0720">Serine protease</keyword>
<dbReference type="OrthoDB" id="9801421at2"/>
<dbReference type="STRING" id="748909.SAMN05192575_103345"/>
<evidence type="ECO:0000313" key="9">
    <source>
        <dbReference type="EMBL" id="PKH38970.1"/>
    </source>
</evidence>
<evidence type="ECO:0000259" key="8">
    <source>
        <dbReference type="Pfam" id="PF02897"/>
    </source>
</evidence>
<protein>
    <recommendedName>
        <fullName evidence="3">prolyl oligopeptidase</fullName>
        <ecNumber evidence="3">3.4.21.26</ecNumber>
    </recommendedName>
</protein>
<comment type="catalytic activity">
    <reaction evidence="1">
        <text>Hydrolysis of Pro-|-Xaa &gt;&gt; Ala-|-Xaa in oligopeptides.</text>
        <dbReference type="EC" id="3.4.21.26"/>
    </reaction>
</comment>
<dbReference type="InterPro" id="IPR002471">
    <property type="entry name" value="Pept_S9_AS"/>
</dbReference>
<organism evidence="10 11">
    <name type="scientific">Nocardioides alpinus</name>
    <dbReference type="NCBI Taxonomy" id="748909"/>
    <lineage>
        <taxon>Bacteria</taxon>
        <taxon>Bacillati</taxon>
        <taxon>Actinomycetota</taxon>
        <taxon>Actinomycetes</taxon>
        <taxon>Propionibacteriales</taxon>
        <taxon>Nocardioidaceae</taxon>
        <taxon>Nocardioides</taxon>
    </lineage>
</organism>
<evidence type="ECO:0000256" key="3">
    <source>
        <dbReference type="ARBA" id="ARBA00011897"/>
    </source>
</evidence>
<proteinExistence type="inferred from homology"/>
<dbReference type="GO" id="GO:0070012">
    <property type="term" value="F:oligopeptidase activity"/>
    <property type="evidence" value="ECO:0007669"/>
    <property type="project" value="TreeGrafter"/>
</dbReference>